<keyword evidence="3" id="KW-1185">Reference proteome</keyword>
<accession>A0A949WRI7</accession>
<evidence type="ECO:0000256" key="1">
    <source>
        <dbReference type="SAM" id="Phobius"/>
    </source>
</evidence>
<evidence type="ECO:0000313" key="3">
    <source>
        <dbReference type="Proteomes" id="UP000694308"/>
    </source>
</evidence>
<dbReference type="AlphaFoldDB" id="A0A949WRI7"/>
<sequence length="93" mass="10738">MEFISKGFSSVFKIILAIAAVIIFIKSIPLLIFVGAAIYGGSKLMKYIKKNNGEKIHKKEKNNTKSEIYEEQNYYDLSNKKVIDVEYEEIKRN</sequence>
<dbReference type="Proteomes" id="UP000694308">
    <property type="component" value="Unassembled WGS sequence"/>
</dbReference>
<name>A0A949WRI7_9CLOT</name>
<gene>
    <name evidence="2" type="ORF">I6U48_14130</name>
</gene>
<protein>
    <submittedName>
        <fullName evidence="2">Uncharacterized protein</fullName>
    </submittedName>
</protein>
<proteinExistence type="predicted"/>
<feature type="transmembrane region" description="Helical" evidence="1">
    <location>
        <begin position="12"/>
        <end position="40"/>
    </location>
</feature>
<keyword evidence="1" id="KW-0812">Transmembrane</keyword>
<dbReference type="EMBL" id="JAEEGC010000063">
    <property type="protein sequence ID" value="MBV7274041.1"/>
    <property type="molecule type" value="Genomic_DNA"/>
</dbReference>
<comment type="caution">
    <text evidence="2">The sequence shown here is derived from an EMBL/GenBank/DDBJ whole genome shotgun (WGS) entry which is preliminary data.</text>
</comment>
<keyword evidence="1" id="KW-0472">Membrane</keyword>
<reference evidence="2" key="1">
    <citation type="submission" date="2020-12" db="EMBL/GenBank/DDBJ databases">
        <title>Clostridium thailandense sp. nov., a novel acetogenic bacterium isolated from peat land soil in Thailand.</title>
        <authorList>
            <person name="Chaikitkaew S."/>
            <person name="Birkeland N.K."/>
        </authorList>
    </citation>
    <scope>NUCLEOTIDE SEQUENCE</scope>
    <source>
        <strain evidence="2">PL3</strain>
    </source>
</reference>
<organism evidence="2 3">
    <name type="scientific">Clostridium thailandense</name>
    <dbReference type="NCBI Taxonomy" id="2794346"/>
    <lineage>
        <taxon>Bacteria</taxon>
        <taxon>Bacillati</taxon>
        <taxon>Bacillota</taxon>
        <taxon>Clostridia</taxon>
        <taxon>Eubacteriales</taxon>
        <taxon>Clostridiaceae</taxon>
        <taxon>Clostridium</taxon>
    </lineage>
</organism>
<dbReference type="RefSeq" id="WP_218321109.1">
    <property type="nucleotide sequence ID" value="NZ_JAEEGC010000063.1"/>
</dbReference>
<keyword evidence="1" id="KW-1133">Transmembrane helix</keyword>
<evidence type="ECO:0000313" key="2">
    <source>
        <dbReference type="EMBL" id="MBV7274041.1"/>
    </source>
</evidence>